<comment type="similarity">
    <text evidence="8">Belongs to the MobA family.</text>
</comment>
<name>A0ABV3SFP2_9HYPH</name>
<comment type="caution">
    <text evidence="8">Lacks conserved residue(s) required for the propagation of feature annotation.</text>
</comment>
<keyword evidence="7 8" id="KW-0501">Molybdenum cofactor biosynthesis</keyword>
<keyword evidence="5 8" id="KW-0460">Magnesium</keyword>
<dbReference type="InterPro" id="IPR029044">
    <property type="entry name" value="Nucleotide-diphossugar_trans"/>
</dbReference>
<dbReference type="Gene3D" id="3.90.550.10">
    <property type="entry name" value="Spore Coat Polysaccharide Biosynthesis Protein SpsA, Chain A"/>
    <property type="match status" value="1"/>
</dbReference>
<evidence type="ECO:0000259" key="9">
    <source>
        <dbReference type="Pfam" id="PF12804"/>
    </source>
</evidence>
<sequence>MSTSVGEAVVGVILAGGMASRMGGGDKPLFTLAGRPMLDSVLERLAPQCSRMVLSANGDPARFANYGLPVVADPVTGFVGPLAGILAGMDWAARELPAAELIATVPGDCPFLPRDLVSRLSEARRAQVADIALAASGGRTHNVVGLWPVALRDHLRQAIVAERLRKVALWTSRYRTVSVPWVEGPIDPFLNVNSPGDLEEAERLARMLES</sequence>
<proteinExistence type="inferred from homology"/>
<evidence type="ECO:0000256" key="7">
    <source>
        <dbReference type="ARBA" id="ARBA00023150"/>
    </source>
</evidence>
<accession>A0ABV3SFP2</accession>
<evidence type="ECO:0000313" key="11">
    <source>
        <dbReference type="Proteomes" id="UP001556692"/>
    </source>
</evidence>
<dbReference type="Pfam" id="PF12804">
    <property type="entry name" value="NTP_transf_3"/>
    <property type="match status" value="1"/>
</dbReference>
<dbReference type="EMBL" id="JBDPGJ010000002">
    <property type="protein sequence ID" value="MEX0405366.1"/>
    <property type="molecule type" value="Genomic_DNA"/>
</dbReference>
<evidence type="ECO:0000256" key="2">
    <source>
        <dbReference type="ARBA" id="ARBA00022679"/>
    </source>
</evidence>
<dbReference type="EC" id="2.7.7.77" evidence="8"/>
<dbReference type="GO" id="GO:0061603">
    <property type="term" value="F:molybdenum cofactor guanylyltransferase activity"/>
    <property type="evidence" value="ECO:0007669"/>
    <property type="project" value="UniProtKB-EC"/>
</dbReference>
<dbReference type="HAMAP" id="MF_00316">
    <property type="entry name" value="MobA"/>
    <property type="match status" value="1"/>
</dbReference>
<organism evidence="10 11">
    <name type="scientific">Aquibium pacificus</name>
    <dbReference type="NCBI Taxonomy" id="3153579"/>
    <lineage>
        <taxon>Bacteria</taxon>
        <taxon>Pseudomonadati</taxon>
        <taxon>Pseudomonadota</taxon>
        <taxon>Alphaproteobacteria</taxon>
        <taxon>Hyphomicrobiales</taxon>
        <taxon>Phyllobacteriaceae</taxon>
        <taxon>Aquibium</taxon>
    </lineage>
</organism>
<comment type="catalytic activity">
    <reaction evidence="8">
        <text>Mo-molybdopterin + GTP + H(+) = Mo-molybdopterin guanine dinucleotide + diphosphate</text>
        <dbReference type="Rhea" id="RHEA:34243"/>
        <dbReference type="ChEBI" id="CHEBI:15378"/>
        <dbReference type="ChEBI" id="CHEBI:33019"/>
        <dbReference type="ChEBI" id="CHEBI:37565"/>
        <dbReference type="ChEBI" id="CHEBI:71302"/>
        <dbReference type="ChEBI" id="CHEBI:71310"/>
        <dbReference type="EC" id="2.7.7.77"/>
    </reaction>
</comment>
<evidence type="ECO:0000256" key="1">
    <source>
        <dbReference type="ARBA" id="ARBA00022490"/>
    </source>
</evidence>
<feature type="domain" description="MobA-like NTP transferase" evidence="9">
    <location>
        <begin position="11"/>
        <end position="167"/>
    </location>
</feature>
<dbReference type="PANTHER" id="PTHR19136:SF81">
    <property type="entry name" value="MOLYBDENUM COFACTOR GUANYLYLTRANSFERASE"/>
    <property type="match status" value="1"/>
</dbReference>
<comment type="domain">
    <text evidence="8">The N-terminal domain determines nucleotide recognition and specific binding, while the C-terminal domain determines the specific binding to the target protein.</text>
</comment>
<evidence type="ECO:0000256" key="4">
    <source>
        <dbReference type="ARBA" id="ARBA00022741"/>
    </source>
</evidence>
<reference evidence="10 11" key="1">
    <citation type="submission" date="2024-05" db="EMBL/GenBank/DDBJ databases">
        <authorList>
            <person name="Jiang F."/>
        </authorList>
    </citation>
    <scope>NUCLEOTIDE SEQUENCE [LARGE SCALE GENOMIC DNA]</scope>
    <source>
        <strain evidence="10 11">LZ166</strain>
    </source>
</reference>
<comment type="subunit">
    <text evidence="8">Monomer.</text>
</comment>
<dbReference type="CDD" id="cd02503">
    <property type="entry name" value="MobA"/>
    <property type="match status" value="1"/>
</dbReference>
<comment type="function">
    <text evidence="8">Transfers a GMP moiety from GTP to Mo-molybdopterin (Mo-MPT) cofactor (Moco or molybdenum cofactor) to form Mo-molybdopterin guanine dinucleotide (Mo-MGD) cofactor.</text>
</comment>
<feature type="binding site" evidence="8">
    <location>
        <position position="108"/>
    </location>
    <ligand>
        <name>GTP</name>
        <dbReference type="ChEBI" id="CHEBI:37565"/>
    </ligand>
</feature>
<comment type="caution">
    <text evidence="10">The sequence shown here is derived from an EMBL/GenBank/DDBJ whole genome shotgun (WGS) entry which is preliminary data.</text>
</comment>
<evidence type="ECO:0000313" key="10">
    <source>
        <dbReference type="EMBL" id="MEX0405366.1"/>
    </source>
</evidence>
<keyword evidence="10" id="KW-0548">Nucleotidyltransferase</keyword>
<protein>
    <recommendedName>
        <fullName evidence="8">Molybdenum cofactor guanylyltransferase</fullName>
        <shortName evidence="8">MoCo guanylyltransferase</shortName>
        <ecNumber evidence="8">2.7.7.77</ecNumber>
    </recommendedName>
    <alternativeName>
        <fullName evidence="8">GTP:molybdopterin guanylyltransferase</fullName>
    </alternativeName>
    <alternativeName>
        <fullName evidence="8">Mo-MPT guanylyltransferase</fullName>
    </alternativeName>
    <alternativeName>
        <fullName evidence="8">Molybdopterin guanylyltransferase</fullName>
    </alternativeName>
    <alternativeName>
        <fullName evidence="8">Molybdopterin-guanine dinucleotide synthase</fullName>
        <shortName evidence="8">MGD synthase</shortName>
    </alternativeName>
</protein>
<dbReference type="InterPro" id="IPR025877">
    <property type="entry name" value="MobA-like_NTP_Trfase"/>
</dbReference>
<evidence type="ECO:0000256" key="6">
    <source>
        <dbReference type="ARBA" id="ARBA00023134"/>
    </source>
</evidence>
<dbReference type="Proteomes" id="UP001556692">
    <property type="component" value="Unassembled WGS sequence"/>
</dbReference>
<keyword evidence="1 8" id="KW-0963">Cytoplasm</keyword>
<comment type="cofactor">
    <cofactor evidence="8">
        <name>Mg(2+)</name>
        <dbReference type="ChEBI" id="CHEBI:18420"/>
    </cofactor>
</comment>
<dbReference type="RefSeq" id="WP_367953263.1">
    <property type="nucleotide sequence ID" value="NZ_JBDPGJ010000002.1"/>
</dbReference>
<evidence type="ECO:0000256" key="5">
    <source>
        <dbReference type="ARBA" id="ARBA00022842"/>
    </source>
</evidence>
<keyword evidence="4 8" id="KW-0547">Nucleotide-binding</keyword>
<dbReference type="PANTHER" id="PTHR19136">
    <property type="entry name" value="MOLYBDENUM COFACTOR GUANYLYLTRANSFERASE"/>
    <property type="match status" value="1"/>
</dbReference>
<dbReference type="SUPFAM" id="SSF53448">
    <property type="entry name" value="Nucleotide-diphospho-sugar transferases"/>
    <property type="match status" value="1"/>
</dbReference>
<feature type="binding site" evidence="8">
    <location>
        <position position="73"/>
    </location>
    <ligand>
        <name>GTP</name>
        <dbReference type="ChEBI" id="CHEBI:37565"/>
    </ligand>
</feature>
<feature type="binding site" evidence="8">
    <location>
        <position position="108"/>
    </location>
    <ligand>
        <name>Mg(2+)</name>
        <dbReference type="ChEBI" id="CHEBI:18420"/>
    </ligand>
</feature>
<keyword evidence="11" id="KW-1185">Reference proteome</keyword>
<keyword evidence="6 8" id="KW-0342">GTP-binding</keyword>
<dbReference type="InterPro" id="IPR013482">
    <property type="entry name" value="Molybde_CF_guanTrfase"/>
</dbReference>
<feature type="binding site" evidence="8">
    <location>
        <position position="27"/>
    </location>
    <ligand>
        <name>GTP</name>
        <dbReference type="ChEBI" id="CHEBI:37565"/>
    </ligand>
</feature>
<gene>
    <name evidence="8 10" type="primary">mobA</name>
    <name evidence="10" type="ORF">ABGN05_06840</name>
</gene>
<evidence type="ECO:0000256" key="3">
    <source>
        <dbReference type="ARBA" id="ARBA00022723"/>
    </source>
</evidence>
<comment type="subcellular location">
    <subcellularLocation>
        <location evidence="8">Cytoplasm</location>
    </subcellularLocation>
</comment>
<dbReference type="NCBIfam" id="TIGR02665">
    <property type="entry name" value="molyb_mobA"/>
    <property type="match status" value="1"/>
</dbReference>
<feature type="binding site" evidence="8">
    <location>
        <begin position="14"/>
        <end position="16"/>
    </location>
    <ligand>
        <name>GTP</name>
        <dbReference type="ChEBI" id="CHEBI:37565"/>
    </ligand>
</feature>
<keyword evidence="2 8" id="KW-0808">Transferase</keyword>
<evidence type="ECO:0000256" key="8">
    <source>
        <dbReference type="HAMAP-Rule" id="MF_00316"/>
    </source>
</evidence>
<keyword evidence="3 8" id="KW-0479">Metal-binding</keyword>